<evidence type="ECO:0000313" key="1">
    <source>
        <dbReference type="EMBL" id="EPZ34910.1"/>
    </source>
</evidence>
<dbReference type="EMBL" id="KE560903">
    <property type="protein sequence ID" value="EPZ34910.1"/>
    <property type="molecule type" value="Genomic_DNA"/>
</dbReference>
<keyword evidence="2" id="KW-1185">Reference proteome</keyword>
<proteinExistence type="predicted"/>
<dbReference type="AlphaFoldDB" id="A0A075AX53"/>
<accession>A0A075AX53</accession>
<evidence type="ECO:0000313" key="2">
    <source>
        <dbReference type="Proteomes" id="UP000030755"/>
    </source>
</evidence>
<organism evidence="1 2">
    <name type="scientific">Rozella allomycis (strain CSF55)</name>
    <dbReference type="NCBI Taxonomy" id="988480"/>
    <lineage>
        <taxon>Eukaryota</taxon>
        <taxon>Fungi</taxon>
        <taxon>Fungi incertae sedis</taxon>
        <taxon>Cryptomycota</taxon>
        <taxon>Cryptomycota incertae sedis</taxon>
        <taxon>Rozella</taxon>
    </lineage>
</organism>
<gene>
    <name evidence="1" type="ORF">O9G_001640</name>
</gene>
<feature type="non-terminal residue" evidence="1">
    <location>
        <position position="1"/>
    </location>
</feature>
<sequence length="355" mass="42439">RIHLGNARRSIQGTREDNYSNIGAEIELTEKIIQTYHLGHLDLLDNMVFQFNHPWLLKSEMAKKKKNTGQRSKSKKDPLDKEFELDVTLTRLKAEHSQISRKFFGKRNNELDQYNKHLRSKFKEAQKMYFSETSYLMDDMDVFKYKSKKTILENRVEHESAPEIPSEWMNHVQSNDSYFKFLSYFAKSTSLDKSTNPIRTINGLNKHLSSFINILEDLPFGPVEEFKKEVDNINQRNELECKSMLKKIKDSNDIYKELQEKDVLSSKHDDEIRFLKKTNHRIESIEMQRHKHTVDRLKYNTQNNIKDIQKEAYEKPFKQRLHWKHKFKKTLKVFDLADCRIELLSNLQTIENEYR</sequence>
<reference evidence="1 2" key="1">
    <citation type="journal article" date="2013" name="Curr. Biol.">
        <title>Shared signatures of parasitism and phylogenomics unite Cryptomycota and microsporidia.</title>
        <authorList>
            <person name="James T.Y."/>
            <person name="Pelin A."/>
            <person name="Bonen L."/>
            <person name="Ahrendt S."/>
            <person name="Sain D."/>
            <person name="Corradi N."/>
            <person name="Stajich J.E."/>
        </authorList>
    </citation>
    <scope>NUCLEOTIDE SEQUENCE [LARGE SCALE GENOMIC DNA]</scope>
    <source>
        <strain evidence="1 2">CSF55</strain>
    </source>
</reference>
<dbReference type="Proteomes" id="UP000030755">
    <property type="component" value="Unassembled WGS sequence"/>
</dbReference>
<dbReference type="HOGENOM" id="CLU_782033_0_0_1"/>
<name>A0A075AX53_ROZAC</name>
<protein>
    <submittedName>
        <fullName evidence="1">Uncharacterized protein</fullName>
    </submittedName>
</protein>